<evidence type="ECO:0000313" key="2">
    <source>
        <dbReference type="Proteomes" id="UP000263377"/>
    </source>
</evidence>
<dbReference type="EMBL" id="QVIG01000001">
    <property type="protein sequence ID" value="RGD62054.1"/>
    <property type="molecule type" value="Genomic_DNA"/>
</dbReference>
<name>A0A373A2Q7_9ACTN</name>
<organism evidence="1 2">
    <name type="scientific">Kitasatospora xanthocidica</name>
    <dbReference type="NCBI Taxonomy" id="83382"/>
    <lineage>
        <taxon>Bacteria</taxon>
        <taxon>Bacillati</taxon>
        <taxon>Actinomycetota</taxon>
        <taxon>Actinomycetes</taxon>
        <taxon>Kitasatosporales</taxon>
        <taxon>Streptomycetaceae</taxon>
        <taxon>Kitasatospora</taxon>
    </lineage>
</organism>
<dbReference type="AlphaFoldDB" id="A0A373A2Q7"/>
<dbReference type="Proteomes" id="UP000263377">
    <property type="component" value="Unassembled WGS sequence"/>
</dbReference>
<protein>
    <submittedName>
        <fullName evidence="1">Uncharacterized protein</fullName>
    </submittedName>
</protein>
<proteinExistence type="predicted"/>
<sequence>MLRVGDLRGFLGVLPGDLLVVADCPGQGGPVRVPLGWPVKAAVRDESGQRVPVIGLPQVGADDEYAMTASHLYGLLADLPVDALVVAVWEAEDGPRQTTVGTPEFGDLVNEDSGLTIRAVVLPAVLSGATGTAYDEIAYNLGWE</sequence>
<keyword evidence="2" id="KW-1185">Reference proteome</keyword>
<evidence type="ECO:0000313" key="1">
    <source>
        <dbReference type="EMBL" id="RGD62054.1"/>
    </source>
</evidence>
<comment type="caution">
    <text evidence="1">The sequence shown here is derived from an EMBL/GenBank/DDBJ whole genome shotgun (WGS) entry which is preliminary data.</text>
</comment>
<reference evidence="1 2" key="1">
    <citation type="submission" date="2018-08" db="EMBL/GenBank/DDBJ databases">
        <title>Diversity &amp; Physiological Properties of Lignin-Decomposing Actinobacteria from Soil.</title>
        <authorList>
            <person name="Roh S.G."/>
            <person name="Kim S.B."/>
        </authorList>
    </citation>
    <scope>NUCLEOTIDE SEQUENCE [LARGE SCALE GENOMIC DNA]</scope>
    <source>
        <strain evidence="1 2">MMS17-GH009</strain>
    </source>
</reference>
<accession>A0A373A2Q7</accession>
<gene>
    <name evidence="1" type="ORF">DR950_33765</name>
</gene>